<gene>
    <name evidence="1" type="ORF">CWE21_12805</name>
</gene>
<organism evidence="1 2">
    <name type="scientific">Pseudidiomarina aquimaris</name>
    <dbReference type="NCBI Taxonomy" id="641841"/>
    <lineage>
        <taxon>Bacteria</taxon>
        <taxon>Pseudomonadati</taxon>
        <taxon>Pseudomonadota</taxon>
        <taxon>Gammaproteobacteria</taxon>
        <taxon>Alteromonadales</taxon>
        <taxon>Idiomarinaceae</taxon>
        <taxon>Pseudidiomarina</taxon>
    </lineage>
</organism>
<dbReference type="RefSeq" id="WP_126834831.1">
    <property type="nucleotide sequence ID" value="NZ_PIPT01000012.1"/>
</dbReference>
<evidence type="ECO:0000313" key="1">
    <source>
        <dbReference type="EMBL" id="RUO45881.1"/>
    </source>
</evidence>
<dbReference type="Proteomes" id="UP000286678">
    <property type="component" value="Unassembled WGS sequence"/>
</dbReference>
<keyword evidence="2" id="KW-1185">Reference proteome</keyword>
<accession>A0A432XAW1</accession>
<comment type="caution">
    <text evidence="1">The sequence shown here is derived from an EMBL/GenBank/DDBJ whole genome shotgun (WGS) entry which is preliminary data.</text>
</comment>
<reference evidence="2" key="1">
    <citation type="journal article" date="2018" name="Front. Microbiol.">
        <title>Genome-Based Analysis Reveals the Taxonomy and Diversity of the Family Idiomarinaceae.</title>
        <authorList>
            <person name="Liu Y."/>
            <person name="Lai Q."/>
            <person name="Shao Z."/>
        </authorList>
    </citation>
    <scope>NUCLEOTIDE SEQUENCE [LARGE SCALE GENOMIC DNA]</scope>
    <source>
        <strain evidence="2">SW15</strain>
    </source>
</reference>
<dbReference type="OrthoDB" id="6240978at2"/>
<sequence length="127" mass="14317">MTKDTDKAPIWSLQQQQALAALKLTLWQRHAENESNPHAAEAQVSAELYCYKAGQWLLVSEEPLRVELSQWLKDLTRACSGSAERPAELSASAVAEWQDELMIRLPPTQPTATVKKQLWQQLAQFSS</sequence>
<evidence type="ECO:0000313" key="2">
    <source>
        <dbReference type="Proteomes" id="UP000286678"/>
    </source>
</evidence>
<protein>
    <submittedName>
        <fullName evidence="1">Uncharacterized protein</fullName>
    </submittedName>
</protein>
<name>A0A432XAW1_9GAMM</name>
<proteinExistence type="predicted"/>
<dbReference type="EMBL" id="PIPT01000012">
    <property type="protein sequence ID" value="RUO45881.1"/>
    <property type="molecule type" value="Genomic_DNA"/>
</dbReference>
<dbReference type="AlphaFoldDB" id="A0A432XAW1"/>